<dbReference type="PANTHER" id="PTHR23528">
    <property type="match status" value="1"/>
</dbReference>
<feature type="transmembrane region" description="Helical" evidence="4">
    <location>
        <begin position="219"/>
        <end position="236"/>
    </location>
</feature>
<name>A0A842HEF0_9BACT</name>
<keyword evidence="1 4" id="KW-0812">Transmembrane</keyword>
<feature type="transmembrane region" description="Helical" evidence="4">
    <location>
        <begin position="372"/>
        <end position="393"/>
    </location>
</feature>
<evidence type="ECO:0000256" key="4">
    <source>
        <dbReference type="SAM" id="Phobius"/>
    </source>
</evidence>
<feature type="transmembrane region" description="Helical" evidence="4">
    <location>
        <begin position="346"/>
        <end position="366"/>
    </location>
</feature>
<dbReference type="PANTHER" id="PTHR23528:SF1">
    <property type="entry name" value="MAJOR FACILITATOR SUPERFAMILY (MFS) PROFILE DOMAIN-CONTAINING PROTEIN"/>
    <property type="match status" value="1"/>
</dbReference>
<evidence type="ECO:0000259" key="5">
    <source>
        <dbReference type="PROSITE" id="PS50850"/>
    </source>
</evidence>
<evidence type="ECO:0000256" key="1">
    <source>
        <dbReference type="ARBA" id="ARBA00022692"/>
    </source>
</evidence>
<feature type="transmembrane region" description="Helical" evidence="4">
    <location>
        <begin position="71"/>
        <end position="88"/>
    </location>
</feature>
<feature type="domain" description="Major facilitator superfamily (MFS) profile" evidence="5">
    <location>
        <begin position="280"/>
        <end position="478"/>
    </location>
</feature>
<feature type="transmembrane region" description="Helical" evidence="4">
    <location>
        <begin position="319"/>
        <end position="339"/>
    </location>
</feature>
<dbReference type="EMBL" id="JACHVB010000021">
    <property type="protein sequence ID" value="MBC2594418.1"/>
    <property type="molecule type" value="Genomic_DNA"/>
</dbReference>
<keyword evidence="2 4" id="KW-1133">Transmembrane helix</keyword>
<keyword evidence="7" id="KW-1185">Reference proteome</keyword>
<feature type="transmembrane region" description="Helical" evidence="4">
    <location>
        <begin position="185"/>
        <end position="207"/>
    </location>
</feature>
<reference evidence="6 7" key="1">
    <citation type="submission" date="2020-07" db="EMBL/GenBank/DDBJ databases">
        <authorList>
            <person name="Feng X."/>
        </authorList>
    </citation>
    <scope>NUCLEOTIDE SEQUENCE [LARGE SCALE GENOMIC DNA]</scope>
    <source>
        <strain evidence="6 7">JCM31066</strain>
    </source>
</reference>
<dbReference type="AlphaFoldDB" id="A0A842HEF0"/>
<feature type="transmembrane region" description="Helical" evidence="4">
    <location>
        <begin position="150"/>
        <end position="173"/>
    </location>
</feature>
<comment type="caution">
    <text evidence="6">The sequence shown here is derived from an EMBL/GenBank/DDBJ whole genome shotgun (WGS) entry which is preliminary data.</text>
</comment>
<proteinExistence type="predicted"/>
<dbReference type="InterPro" id="IPR036259">
    <property type="entry name" value="MFS_trans_sf"/>
</dbReference>
<dbReference type="InterPro" id="IPR011701">
    <property type="entry name" value="MFS"/>
</dbReference>
<dbReference type="Gene3D" id="1.20.1250.20">
    <property type="entry name" value="MFS general substrate transporter like domains"/>
    <property type="match status" value="2"/>
</dbReference>
<accession>A0A842HEF0</accession>
<dbReference type="GO" id="GO:0022857">
    <property type="term" value="F:transmembrane transporter activity"/>
    <property type="evidence" value="ECO:0007669"/>
    <property type="project" value="InterPro"/>
</dbReference>
<feature type="transmembrane region" description="Helical" evidence="4">
    <location>
        <begin position="280"/>
        <end position="299"/>
    </location>
</feature>
<feature type="transmembrane region" description="Helical" evidence="4">
    <location>
        <begin position="28"/>
        <end position="51"/>
    </location>
</feature>
<dbReference type="InterPro" id="IPR020846">
    <property type="entry name" value="MFS_dom"/>
</dbReference>
<dbReference type="PROSITE" id="PS50850">
    <property type="entry name" value="MFS"/>
    <property type="match status" value="1"/>
</dbReference>
<dbReference type="SUPFAM" id="SSF103473">
    <property type="entry name" value="MFS general substrate transporter"/>
    <property type="match status" value="1"/>
</dbReference>
<gene>
    <name evidence="6" type="ORF">H5P28_09130</name>
</gene>
<protein>
    <submittedName>
        <fullName evidence="6">MFS transporter</fullName>
    </submittedName>
</protein>
<evidence type="ECO:0000313" key="6">
    <source>
        <dbReference type="EMBL" id="MBC2594418.1"/>
    </source>
</evidence>
<dbReference type="RefSeq" id="WP_185675402.1">
    <property type="nucleotide sequence ID" value="NZ_JACHVB010000021.1"/>
</dbReference>
<evidence type="ECO:0000256" key="3">
    <source>
        <dbReference type="ARBA" id="ARBA00023136"/>
    </source>
</evidence>
<organism evidence="6 7">
    <name type="scientific">Ruficoccus amylovorans</name>
    <dbReference type="NCBI Taxonomy" id="1804625"/>
    <lineage>
        <taxon>Bacteria</taxon>
        <taxon>Pseudomonadati</taxon>
        <taxon>Verrucomicrobiota</taxon>
        <taxon>Opitutia</taxon>
        <taxon>Puniceicoccales</taxon>
        <taxon>Cerasicoccaceae</taxon>
        <taxon>Ruficoccus</taxon>
    </lineage>
</organism>
<evidence type="ECO:0000256" key="2">
    <source>
        <dbReference type="ARBA" id="ARBA00022989"/>
    </source>
</evidence>
<sequence length="478" mass="52826">MEDAADKGAGAPELEASGPKLYKVGTLVYTRTALLTVLVWMLFGDLCLSIMESTVPAIVPLQLRWVGANDVIIGLFTAGIPAVLSLVFSPLVGIQSDRCRSRWGRRRPFIFLFTPGVVISLVLLGYSEPIAHALYAALPWDQFGITRSNVQMGLIGLFSSSFIIFNIYILSGYQFLFKDVVPEEVLGKFVGVYRAIGAIGGFLFNRYLFGNVDTHVSEIYVGSALVYAVAFLLMVWRVKEGEYPPPEPRPARRNIFRGIGDYCRVCFSHSFYLKIYTQGLCFWCAWVPFMTFIVFFATAANRDGYEETLGLSLGEFGKLKGWTMLLQVPVFFIAGALVDRFHPLRVLLAGSVLTFITYVGGFLFIGSSNGLLFWWLLNAVGCGVFLASYLAMLTRLLPAAKFGQFFSANSVIFQAGLALSPILCGALLEGIRDYRYVFIWSAAFSLVGAIFGVALFRQWKQLGGDEHYTPPETSSSAS</sequence>
<evidence type="ECO:0000313" key="7">
    <source>
        <dbReference type="Proteomes" id="UP000546464"/>
    </source>
</evidence>
<feature type="transmembrane region" description="Helical" evidence="4">
    <location>
        <begin position="405"/>
        <end position="428"/>
    </location>
</feature>
<dbReference type="Pfam" id="PF07690">
    <property type="entry name" value="MFS_1"/>
    <property type="match status" value="1"/>
</dbReference>
<keyword evidence="3 4" id="KW-0472">Membrane</keyword>
<feature type="transmembrane region" description="Helical" evidence="4">
    <location>
        <begin position="434"/>
        <end position="456"/>
    </location>
</feature>
<dbReference type="Proteomes" id="UP000546464">
    <property type="component" value="Unassembled WGS sequence"/>
</dbReference>
<feature type="transmembrane region" description="Helical" evidence="4">
    <location>
        <begin position="109"/>
        <end position="130"/>
    </location>
</feature>